<organism evidence="1 2">
    <name type="scientific">Methanobrevibacter filiformis</name>
    <dbReference type="NCBI Taxonomy" id="55758"/>
    <lineage>
        <taxon>Archaea</taxon>
        <taxon>Methanobacteriati</taxon>
        <taxon>Methanobacteriota</taxon>
        <taxon>Methanomada group</taxon>
        <taxon>Methanobacteria</taxon>
        <taxon>Methanobacteriales</taxon>
        <taxon>Methanobacteriaceae</taxon>
        <taxon>Methanobrevibacter</taxon>
    </lineage>
</organism>
<dbReference type="RefSeq" id="WP_066973189.1">
    <property type="nucleotide sequence ID" value="NZ_LWMT01000250.1"/>
</dbReference>
<proteinExistence type="predicted"/>
<gene>
    <name evidence="1" type="ORF">MBFIL_14710</name>
</gene>
<dbReference type="Proteomes" id="UP000077066">
    <property type="component" value="Unassembled WGS sequence"/>
</dbReference>
<evidence type="ECO:0008006" key="3">
    <source>
        <dbReference type="Google" id="ProtNLM"/>
    </source>
</evidence>
<keyword evidence="2" id="KW-1185">Reference proteome</keyword>
<name>A0A162FKM1_9EURY</name>
<protein>
    <recommendedName>
        <fullName evidence="3">Transposase</fullName>
    </recommendedName>
</protein>
<evidence type="ECO:0000313" key="1">
    <source>
        <dbReference type="EMBL" id="KZX11430.1"/>
    </source>
</evidence>
<reference evidence="1 2" key="1">
    <citation type="submission" date="2016-04" db="EMBL/GenBank/DDBJ databases">
        <title>Genome sequence of Methanobrevibacter filiformis DSM 11501.</title>
        <authorList>
            <person name="Poehlein A."/>
            <person name="Seedorf H."/>
            <person name="Daniel R."/>
        </authorList>
    </citation>
    <scope>NUCLEOTIDE SEQUENCE [LARGE SCALE GENOMIC DNA]</scope>
    <source>
        <strain evidence="1 2">DSM 11501</strain>
    </source>
</reference>
<dbReference type="OrthoDB" id="101752at2157"/>
<sequence length="136" mass="16459">MHVHLKLLKKLNKTNSKIYTVIFDKRKYYNDFDKNKLYNKLVGILAEHLKINSNLTVRIDRSKANTRDMEIFNKYFEKKLSLKNELKLKIFHSYSHEWNGLQIIDIIAWSYFQKYENQKSEFIDIIKLETKIIEAN</sequence>
<evidence type="ECO:0000313" key="2">
    <source>
        <dbReference type="Proteomes" id="UP000077066"/>
    </source>
</evidence>
<dbReference type="InterPro" id="IPR024524">
    <property type="entry name" value="DUF3800"/>
</dbReference>
<dbReference type="AlphaFoldDB" id="A0A162FKM1"/>
<dbReference type="Pfam" id="PF12686">
    <property type="entry name" value="DUF3800"/>
    <property type="match status" value="1"/>
</dbReference>
<comment type="caution">
    <text evidence="1">The sequence shown here is derived from an EMBL/GenBank/DDBJ whole genome shotgun (WGS) entry which is preliminary data.</text>
</comment>
<accession>A0A162FKM1</accession>
<dbReference type="EMBL" id="LWMT01000250">
    <property type="protein sequence ID" value="KZX11430.1"/>
    <property type="molecule type" value="Genomic_DNA"/>
</dbReference>